<name>A0A2P4YWT8_9CRYT</name>
<dbReference type="SUPFAM" id="SSF63411">
    <property type="entry name" value="LuxS/MPP-like metallohydrolase"/>
    <property type="match status" value="2"/>
</dbReference>
<organism evidence="1 2">
    <name type="scientific">Cryptosporidium meleagridis</name>
    <dbReference type="NCBI Taxonomy" id="93969"/>
    <lineage>
        <taxon>Eukaryota</taxon>
        <taxon>Sar</taxon>
        <taxon>Alveolata</taxon>
        <taxon>Apicomplexa</taxon>
        <taxon>Conoidasida</taxon>
        <taxon>Coccidia</taxon>
        <taxon>Eucoccidiorida</taxon>
        <taxon>Eimeriorina</taxon>
        <taxon>Cryptosporidiidae</taxon>
        <taxon>Cryptosporidium</taxon>
    </lineage>
</organism>
<dbReference type="Gene3D" id="3.30.830.10">
    <property type="entry name" value="Metalloenzyme, LuxS/M16 peptidase-like"/>
    <property type="match status" value="2"/>
</dbReference>
<dbReference type="OrthoDB" id="339748at2759"/>
<dbReference type="AlphaFoldDB" id="A0A2P4YWT8"/>
<accession>A0A2P4YWT8</accession>
<keyword evidence="2" id="KW-1185">Reference proteome</keyword>
<proteinExistence type="predicted"/>
<gene>
    <name evidence="1" type="ORF">CmeUKMEL1_01605</name>
</gene>
<evidence type="ECO:0000313" key="2">
    <source>
        <dbReference type="Proteomes" id="UP000236928"/>
    </source>
</evidence>
<dbReference type="GO" id="GO:0046872">
    <property type="term" value="F:metal ion binding"/>
    <property type="evidence" value="ECO:0007669"/>
    <property type="project" value="InterPro"/>
</dbReference>
<comment type="caution">
    <text evidence="1">The sequence shown here is derived from an EMBL/GenBank/DDBJ whole genome shotgun (WGS) entry which is preliminary data.</text>
</comment>
<sequence length="1031" mass="119037">MADIIFQKNESIRSLNSESSNREDFIDYSSMIDESTLIFDSKQKEEFFTEFDCKKFSFISKEEKSGKLLLKTCQPYKNLAVSNTTDMTTVELPSVYLRDYMYLKLNNGIKVILINDAIDMEAGIGIQYPVNLIEGCNELGGVRLISNVLIRGLRDYFKEVALIKSYFLHNSRVSINFSTNENILQILKYFSEVFVNFEISIEKFVEAYKLTIDQFKSRQDAQYTQIVRKLLEIAHPNSYFKNSCHTFNDQVLENEYAGYDLVQLRKKIINAIRNNFSSNLLSVIITAPTASNCSQLIVSKTLSSMRNLNLSIPNAFDNEKYATPFSTDNLIGKRLTFPSKLPIKQFFFCFFIEESLKTNIKEIEGALAEIFIHGESSLLFYLKNRGLVRNMDIKILLAESSPILSFRVEVEDTEKNNPAEILSIIRQVVYTFTESPLLESYVMNYFKIRDLKFSKIFTTSSTSDVIFKLFNIIDTSPLEDINNIIDPKLLLESVETVLSYTTFDHFFLIRSCDFSPEEMKNKTIEIDNINIEFWNSINANLLTSYTPEEPEVNPLLPNSYIANNVDYQNTTGISKIEFSSSENNTLIDPYNDKISLSIAHGFQRPSTTNFFRFNILHEEYFSIKSILFKCFIVFAMNIFLKPYKHLLTNSSSDIKLSCGLDQQADLDLGYDSISVFMSSHSQVFPQLLNYTSFFFNSATSLNETDFYETLEDYKEYVNNEYTSTSGVHYAKAIVNGMLNPSFPSYSKYIKIIERVQYSDYLDYCKSLISFNNIKGLISGNISTSEARITLSKFINSLNLGNLSELNDPTAYNLPILMICPQPNMPRHFIIKRNQIDASSMVNLVYTSVTIDNNIRNILMLNIVETIILKLSELATLDKVNLTLKWEIKKHYIRLNILSLSSIRYNENGIEPIIEYSTEALKQIYNLGNYIELRQKSFFNKSKRIITIKRDSEETRFNKLYHSIMMHKKPYMQLDLLKEFESINRRSFVEFANQVKNSLTYIVIISSHQQTNKNTENEITGFTKAEGYPNTY</sequence>
<dbReference type="InterPro" id="IPR011249">
    <property type="entry name" value="Metalloenz_LuxS/M16"/>
</dbReference>
<dbReference type="EMBL" id="JIBK01000002">
    <property type="protein sequence ID" value="POM82280.1"/>
    <property type="molecule type" value="Genomic_DNA"/>
</dbReference>
<dbReference type="VEuPathDB" id="CryptoDB:CmeUKMEL1_01605"/>
<reference evidence="1 2" key="1">
    <citation type="submission" date="2014-04" db="EMBL/GenBank/DDBJ databases">
        <title>Comparative Genomics of Cryptosporidium Species.</title>
        <authorList>
            <person name="Silva J.C."/>
            <person name="Su Q."/>
            <person name="Chalmers R."/>
            <person name="Chibucos M.C."/>
            <person name="Elwin K."/>
            <person name="Godinez A."/>
            <person name="Guo F."/>
            <person name="Huynh K."/>
            <person name="Orvis J."/>
            <person name="Ott S."/>
            <person name="Sadzewicz L."/>
            <person name="Sengamalay N."/>
            <person name="Shetty A."/>
            <person name="Sun M."/>
            <person name="Tallon L."/>
            <person name="Xiao L."/>
            <person name="Zhang H."/>
            <person name="Fraser C.M."/>
            <person name="Zhu G."/>
            <person name="Kissinger J."/>
            <person name="Widmer G."/>
        </authorList>
    </citation>
    <scope>NUCLEOTIDE SEQUENCE [LARGE SCALE GENOMIC DNA]</scope>
    <source>
        <strain evidence="1 2">UKMEL1</strain>
    </source>
</reference>
<protein>
    <submittedName>
        <fullName evidence="1">Uncharacterized protein</fullName>
    </submittedName>
</protein>
<evidence type="ECO:0000313" key="1">
    <source>
        <dbReference type="EMBL" id="POM82280.1"/>
    </source>
</evidence>
<dbReference type="Proteomes" id="UP000236928">
    <property type="component" value="Unassembled WGS sequence"/>
</dbReference>